<feature type="domain" description="ABC transmembrane type-1" evidence="8">
    <location>
        <begin position="73"/>
        <end position="264"/>
    </location>
</feature>
<evidence type="ECO:0000256" key="3">
    <source>
        <dbReference type="ARBA" id="ARBA00022475"/>
    </source>
</evidence>
<protein>
    <submittedName>
        <fullName evidence="9">Binding-protein-dependent transport systems inner membrane component</fullName>
    </submittedName>
</protein>
<keyword evidence="5 7" id="KW-1133">Transmembrane helix</keyword>
<dbReference type="GO" id="GO:0055085">
    <property type="term" value="P:transmembrane transport"/>
    <property type="evidence" value="ECO:0007669"/>
    <property type="project" value="InterPro"/>
</dbReference>
<dbReference type="PANTHER" id="PTHR43744:SF4">
    <property type="entry name" value="OSMOPROTECTIVE COMPOUNDS UPTAKE PERMEASE PROTEIN GGTD"/>
    <property type="match status" value="1"/>
</dbReference>
<dbReference type="eggNOG" id="COG0395">
    <property type="taxonomic scope" value="Bacteria"/>
</dbReference>
<evidence type="ECO:0000256" key="4">
    <source>
        <dbReference type="ARBA" id="ARBA00022692"/>
    </source>
</evidence>
<reference evidence="9 10" key="1">
    <citation type="submission" date="2009-06" db="EMBL/GenBank/DDBJ databases">
        <title>Complete sequence of Thermotogales bacterium TBF 19.5.1.</title>
        <authorList>
            <consortium name="US DOE Joint Genome Institute"/>
            <person name="Lucas S."/>
            <person name="Copeland A."/>
            <person name="Lapidus A."/>
            <person name="Glavina del Rio T."/>
            <person name="Tice H."/>
            <person name="Bruce D."/>
            <person name="Goodwin L."/>
            <person name="Pitluck S."/>
            <person name="Chertkov O."/>
            <person name="Brettin T."/>
            <person name="Detter J.C."/>
            <person name="Han C."/>
            <person name="Schmutz J."/>
            <person name="Larimer F."/>
            <person name="Land M."/>
            <person name="Hauser L."/>
            <person name="Kyrpides N."/>
            <person name="Ovchinnikova G."/>
            <person name="Noll K."/>
        </authorList>
    </citation>
    <scope>NUCLEOTIDE SEQUENCE [LARGE SCALE GENOMIC DNA]</scope>
    <source>
        <strain evidence="10">ATCC BAA-1733 / DSM 21960 / TBF 19.5.1</strain>
    </source>
</reference>
<dbReference type="PROSITE" id="PS50928">
    <property type="entry name" value="ABC_TM1"/>
    <property type="match status" value="1"/>
</dbReference>
<name>C5CD82_KOSOT</name>
<comment type="similarity">
    <text evidence="7">Belongs to the binding-protein-dependent transport system permease family.</text>
</comment>
<dbReference type="RefSeq" id="WP_012744813.1">
    <property type="nucleotide sequence ID" value="NC_012785.1"/>
</dbReference>
<dbReference type="CDD" id="cd06261">
    <property type="entry name" value="TM_PBP2"/>
    <property type="match status" value="1"/>
</dbReference>
<dbReference type="KEGG" id="kol:Kole_0301"/>
<keyword evidence="3" id="KW-1003">Cell membrane</keyword>
<dbReference type="STRING" id="521045.Kole_0301"/>
<gene>
    <name evidence="9" type="ordered locus">Kole_0301</name>
</gene>
<dbReference type="Gene3D" id="1.10.3720.10">
    <property type="entry name" value="MetI-like"/>
    <property type="match status" value="1"/>
</dbReference>
<dbReference type="InterPro" id="IPR000515">
    <property type="entry name" value="MetI-like"/>
</dbReference>
<dbReference type="AlphaFoldDB" id="C5CD82"/>
<keyword evidence="2 7" id="KW-0813">Transport</keyword>
<keyword evidence="4 7" id="KW-0812">Transmembrane</keyword>
<evidence type="ECO:0000256" key="1">
    <source>
        <dbReference type="ARBA" id="ARBA00004651"/>
    </source>
</evidence>
<keyword evidence="10" id="KW-1185">Reference proteome</keyword>
<dbReference type="Proteomes" id="UP000002382">
    <property type="component" value="Chromosome"/>
</dbReference>
<proteinExistence type="inferred from homology"/>
<feature type="transmembrane region" description="Helical" evidence="7">
    <location>
        <begin position="243"/>
        <end position="264"/>
    </location>
</feature>
<accession>C5CD82</accession>
<keyword evidence="6 7" id="KW-0472">Membrane</keyword>
<feature type="transmembrane region" description="Helical" evidence="7">
    <location>
        <begin position="77"/>
        <end position="96"/>
    </location>
</feature>
<dbReference type="Pfam" id="PF00528">
    <property type="entry name" value="BPD_transp_1"/>
    <property type="match status" value="1"/>
</dbReference>
<dbReference type="OrthoDB" id="42677at2"/>
<reference evidence="9 10" key="2">
    <citation type="journal article" date="2011" name="J. Bacteriol.">
        <title>Genome Sequence of Kosmotoga olearia Strain TBF 19.5.1, a Thermophilic Bacterium with a Wide Growth Temperature Range, Isolated from the Troll B Oil Platform in the North Sea.</title>
        <authorList>
            <person name="Swithers K.S."/>
            <person name="Dipippo J.L."/>
            <person name="Bruce D.C."/>
            <person name="Detter C."/>
            <person name="Tapia R."/>
            <person name="Han S."/>
            <person name="Goodwin L.A."/>
            <person name="Han J."/>
            <person name="Woyke T."/>
            <person name="Pitluck S."/>
            <person name="Pennacchio L."/>
            <person name="Nolan M."/>
            <person name="Mikhailova N."/>
            <person name="Land M.L."/>
            <person name="Nesbo C.L."/>
            <person name="Gogarten J.P."/>
            <person name="Noll K.M."/>
        </authorList>
    </citation>
    <scope>NUCLEOTIDE SEQUENCE [LARGE SCALE GENOMIC DNA]</scope>
    <source>
        <strain evidence="10">ATCC BAA-1733 / DSM 21960 / TBF 19.5.1</strain>
    </source>
</reference>
<dbReference type="SUPFAM" id="SSF161098">
    <property type="entry name" value="MetI-like"/>
    <property type="match status" value="1"/>
</dbReference>
<dbReference type="GO" id="GO:0005886">
    <property type="term" value="C:plasma membrane"/>
    <property type="evidence" value="ECO:0007669"/>
    <property type="project" value="UniProtKB-SubCell"/>
</dbReference>
<dbReference type="HOGENOM" id="CLU_016047_1_2_0"/>
<dbReference type="InterPro" id="IPR035906">
    <property type="entry name" value="MetI-like_sf"/>
</dbReference>
<evidence type="ECO:0000259" key="8">
    <source>
        <dbReference type="PROSITE" id="PS50928"/>
    </source>
</evidence>
<feature type="transmembrane region" description="Helical" evidence="7">
    <location>
        <begin position="12"/>
        <end position="35"/>
    </location>
</feature>
<dbReference type="PANTHER" id="PTHR43744">
    <property type="entry name" value="ABC TRANSPORTER PERMEASE PROTEIN MG189-RELATED-RELATED"/>
    <property type="match status" value="1"/>
</dbReference>
<evidence type="ECO:0000256" key="5">
    <source>
        <dbReference type="ARBA" id="ARBA00022989"/>
    </source>
</evidence>
<feature type="transmembrane region" description="Helical" evidence="7">
    <location>
        <begin position="108"/>
        <end position="129"/>
    </location>
</feature>
<evidence type="ECO:0000256" key="2">
    <source>
        <dbReference type="ARBA" id="ARBA00022448"/>
    </source>
</evidence>
<comment type="subcellular location">
    <subcellularLocation>
        <location evidence="1 7">Cell membrane</location>
        <topology evidence="1 7">Multi-pass membrane protein</topology>
    </subcellularLocation>
</comment>
<evidence type="ECO:0000313" key="10">
    <source>
        <dbReference type="Proteomes" id="UP000002382"/>
    </source>
</evidence>
<organism evidence="9 10">
    <name type="scientific">Kosmotoga olearia (strain ATCC BAA-1733 / DSM 21960 / TBF 19.5.1)</name>
    <dbReference type="NCBI Taxonomy" id="521045"/>
    <lineage>
        <taxon>Bacteria</taxon>
        <taxon>Thermotogati</taxon>
        <taxon>Thermotogota</taxon>
        <taxon>Thermotogae</taxon>
        <taxon>Kosmotogales</taxon>
        <taxon>Kosmotogaceae</taxon>
        <taxon>Kosmotoga</taxon>
    </lineage>
</organism>
<evidence type="ECO:0000256" key="6">
    <source>
        <dbReference type="ARBA" id="ARBA00023136"/>
    </source>
</evidence>
<evidence type="ECO:0000313" key="9">
    <source>
        <dbReference type="EMBL" id="ACR79026.1"/>
    </source>
</evidence>
<dbReference type="EMBL" id="CP001634">
    <property type="protein sequence ID" value="ACR79026.1"/>
    <property type="molecule type" value="Genomic_DNA"/>
</dbReference>
<sequence length="278" mass="31713">MRKKIQFREISLNITAWIIGLIWILPIVGILMTAIRPFDEVINGWWRFDTFTPTFSNFFDALNHPTAPLINGMKNSLIVAIPATFLPLIIATMTGYGLSRYHFPMRKAFIITVVLTLALPQQMIAVPIFQIMSTLGLVDSYLGLILVHTAWGIPWITFFMRNYFKTLPFSIEEAARIDGASDFQIFYKIVFPNALPAIASASALQFTWVWSDFFLALILIYSPNKLLATQRIPLMRGVYHVDWGLLSAASILVMIIPILIYLLLQRYYVKGMVGWTIK</sequence>
<evidence type="ECO:0000256" key="7">
    <source>
        <dbReference type="RuleBase" id="RU363032"/>
    </source>
</evidence>
<feature type="transmembrane region" description="Helical" evidence="7">
    <location>
        <begin position="141"/>
        <end position="160"/>
    </location>
</feature>